<gene>
    <name evidence="2" type="ORF">CQW49_18050</name>
</gene>
<dbReference type="RefSeq" id="WP_003610219.1">
    <property type="nucleotide sequence ID" value="NZ_ADVE02000001.1"/>
</dbReference>
<dbReference type="KEGG" id="mtw:CQW49_18050"/>
<evidence type="ECO:0000313" key="2">
    <source>
        <dbReference type="EMBL" id="ATQ69570.1"/>
    </source>
</evidence>
<proteinExistence type="predicted"/>
<dbReference type="Pfam" id="PF00535">
    <property type="entry name" value="Glycos_transf_2"/>
    <property type="match status" value="1"/>
</dbReference>
<name>A0A2D2D3J1_METT3</name>
<dbReference type="PANTHER" id="PTHR43685">
    <property type="entry name" value="GLYCOSYLTRANSFERASE"/>
    <property type="match status" value="1"/>
</dbReference>
<dbReference type="GO" id="GO:0016740">
    <property type="term" value="F:transferase activity"/>
    <property type="evidence" value="ECO:0007669"/>
    <property type="project" value="UniProtKB-KW"/>
</dbReference>
<dbReference type="PANTHER" id="PTHR43685:SF2">
    <property type="entry name" value="GLYCOSYLTRANSFERASE 2-LIKE DOMAIN-CONTAINING PROTEIN"/>
    <property type="match status" value="1"/>
</dbReference>
<dbReference type="SUPFAM" id="SSF53448">
    <property type="entry name" value="Nucleotide-diphospho-sugar transferases"/>
    <property type="match status" value="1"/>
</dbReference>
<feature type="domain" description="Glycosyltransferase 2-like" evidence="1">
    <location>
        <begin position="18"/>
        <end position="178"/>
    </location>
</feature>
<accession>A0A2D2D3J1</accession>
<dbReference type="CDD" id="cd00761">
    <property type="entry name" value="Glyco_tranf_GTA_type"/>
    <property type="match status" value="1"/>
</dbReference>
<dbReference type="EMBL" id="CP023737">
    <property type="protein sequence ID" value="ATQ69570.1"/>
    <property type="molecule type" value="Genomic_DNA"/>
</dbReference>
<dbReference type="InterPro" id="IPR029044">
    <property type="entry name" value="Nucleotide-diphossugar_trans"/>
</dbReference>
<dbReference type="AlphaFoldDB" id="A0A2D2D3J1"/>
<evidence type="ECO:0000313" key="3">
    <source>
        <dbReference type="Proteomes" id="UP000230709"/>
    </source>
</evidence>
<dbReference type="InterPro" id="IPR050834">
    <property type="entry name" value="Glycosyltransf_2"/>
</dbReference>
<keyword evidence="3" id="KW-1185">Reference proteome</keyword>
<organism evidence="2 3">
    <name type="scientific">Methylosinus trichosporium (strain ATCC 35070 / NCIMB 11131 / UNIQEM 75 / OB3b)</name>
    <dbReference type="NCBI Taxonomy" id="595536"/>
    <lineage>
        <taxon>Bacteria</taxon>
        <taxon>Pseudomonadati</taxon>
        <taxon>Pseudomonadota</taxon>
        <taxon>Alphaproteobacteria</taxon>
        <taxon>Hyphomicrobiales</taxon>
        <taxon>Methylocystaceae</taxon>
        <taxon>Methylosinus</taxon>
    </lineage>
</organism>
<dbReference type="InterPro" id="IPR001173">
    <property type="entry name" value="Glyco_trans_2-like"/>
</dbReference>
<dbReference type="Gene3D" id="3.90.550.10">
    <property type="entry name" value="Spore Coat Polysaccharide Biosynthesis Protein SpsA, Chain A"/>
    <property type="match status" value="1"/>
</dbReference>
<reference evidence="3" key="1">
    <citation type="submission" date="2017-10" db="EMBL/GenBank/DDBJ databases">
        <title>Completed PacBio SMRT sequence of Methylosinus trichosporium OB3b reveals presence of a third large plasmid.</title>
        <authorList>
            <person name="Charles T.C."/>
            <person name="Lynch M.D.J."/>
            <person name="Heil J.R."/>
            <person name="Cheng J."/>
        </authorList>
    </citation>
    <scope>NUCLEOTIDE SEQUENCE [LARGE SCALE GENOMIC DNA]</scope>
    <source>
        <strain evidence="3">OB3b</strain>
    </source>
</reference>
<dbReference type="STRING" id="595536.GCA_000178815_01571"/>
<sequence>MTNCATRPFDDEAALTVSVVIPFYNSATTLERALTSVTKQTRPALEILIVDDASSDAQAALAASIVAEFKAARLLHHDRNKGPSAARNTGTKAARGNYVAFLDADDYWIDDKLEQCLHVMNERAIDFIGHNNIVCGLSKRTINDQIRFSRPLYRMNILDILISTSQFAPSTVVFRKGAMPVIFDESIFLSEDYRLWGELVFGGFELWKLQRALSVREEPHIRGNGLSGNVEKLLSAHVATIKHFAAKGFISESFAQWAMLFMKLKFIRHR</sequence>
<keyword evidence="2" id="KW-0808">Transferase</keyword>
<evidence type="ECO:0000259" key="1">
    <source>
        <dbReference type="Pfam" id="PF00535"/>
    </source>
</evidence>
<protein>
    <submittedName>
        <fullName evidence="2">Glycosyltransferase family 2 protein</fullName>
    </submittedName>
</protein>
<dbReference type="Proteomes" id="UP000230709">
    <property type="component" value="Chromosome"/>
</dbReference>